<gene>
    <name evidence="8" type="ORF">C1I99_10530</name>
</gene>
<dbReference type="GO" id="GO:0016985">
    <property type="term" value="F:mannan endo-1,4-beta-mannosidase activity"/>
    <property type="evidence" value="ECO:0007669"/>
    <property type="project" value="InterPro"/>
</dbReference>
<feature type="active site" description="Nucleophile" evidence="4">
    <location>
        <position position="492"/>
    </location>
</feature>
<dbReference type="PANTHER" id="PTHR40079">
    <property type="entry name" value="MANNAN ENDO-1,4-BETA-MANNOSIDASE E-RELATED"/>
    <property type="match status" value="1"/>
</dbReference>
<dbReference type="OrthoDB" id="9816550at2"/>
<name>A0A2W2E4U3_9ACTN</name>
<dbReference type="InterPro" id="IPR017853">
    <property type="entry name" value="GH"/>
</dbReference>
<keyword evidence="6" id="KW-1133">Transmembrane helix</keyword>
<evidence type="ECO:0000256" key="3">
    <source>
        <dbReference type="ARBA" id="ARBA00023295"/>
    </source>
</evidence>
<dbReference type="Proteomes" id="UP000248749">
    <property type="component" value="Unassembled WGS sequence"/>
</dbReference>
<comment type="similarity">
    <text evidence="1 4">Belongs to the glycosyl hydrolase 26 family.</text>
</comment>
<evidence type="ECO:0000313" key="9">
    <source>
        <dbReference type="Proteomes" id="UP000248749"/>
    </source>
</evidence>
<evidence type="ECO:0000256" key="6">
    <source>
        <dbReference type="SAM" id="Phobius"/>
    </source>
</evidence>
<dbReference type="AlphaFoldDB" id="A0A2W2E4U3"/>
<evidence type="ECO:0000256" key="5">
    <source>
        <dbReference type="SAM" id="MobiDB-lite"/>
    </source>
</evidence>
<comment type="caution">
    <text evidence="8">The sequence shown here is derived from an EMBL/GenBank/DDBJ whole genome shotgun (WGS) entry which is preliminary data.</text>
</comment>
<dbReference type="Gene3D" id="3.20.20.80">
    <property type="entry name" value="Glycosidases"/>
    <property type="match status" value="1"/>
</dbReference>
<dbReference type="PANTHER" id="PTHR40079:SF4">
    <property type="entry name" value="GH26 DOMAIN-CONTAINING PROTEIN-RELATED"/>
    <property type="match status" value="1"/>
</dbReference>
<evidence type="ECO:0000256" key="2">
    <source>
        <dbReference type="ARBA" id="ARBA00022801"/>
    </source>
</evidence>
<keyword evidence="3 4" id="KW-0326">Glycosidase</keyword>
<keyword evidence="2 4" id="KW-0378">Hydrolase</keyword>
<dbReference type="GO" id="GO:0006080">
    <property type="term" value="P:substituted mannan metabolic process"/>
    <property type="evidence" value="ECO:0007669"/>
    <property type="project" value="InterPro"/>
</dbReference>
<feature type="transmembrane region" description="Helical" evidence="6">
    <location>
        <begin position="20"/>
        <end position="42"/>
    </location>
</feature>
<feature type="domain" description="GH26" evidence="7">
    <location>
        <begin position="257"/>
        <end position="554"/>
    </location>
</feature>
<evidence type="ECO:0000313" key="8">
    <source>
        <dbReference type="EMBL" id="PZF99953.1"/>
    </source>
</evidence>
<feature type="compositionally biased region" description="Low complexity" evidence="5">
    <location>
        <begin position="206"/>
        <end position="257"/>
    </location>
</feature>
<feature type="region of interest" description="Disordered" evidence="5">
    <location>
        <begin position="206"/>
        <end position="262"/>
    </location>
</feature>
<accession>A0A2W2E4U3</accession>
<keyword evidence="6" id="KW-0472">Membrane</keyword>
<organism evidence="8 9">
    <name type="scientific">Micromonospora deserti</name>
    <dbReference type="NCBI Taxonomy" id="2070366"/>
    <lineage>
        <taxon>Bacteria</taxon>
        <taxon>Bacillati</taxon>
        <taxon>Actinomycetota</taxon>
        <taxon>Actinomycetes</taxon>
        <taxon>Micromonosporales</taxon>
        <taxon>Micromonosporaceae</taxon>
        <taxon>Micromonospora</taxon>
    </lineage>
</organism>
<dbReference type="PROSITE" id="PS51764">
    <property type="entry name" value="GH26"/>
    <property type="match status" value="1"/>
</dbReference>
<dbReference type="SUPFAM" id="SSF51445">
    <property type="entry name" value="(Trans)glycosidases"/>
    <property type="match status" value="1"/>
</dbReference>
<dbReference type="InterPro" id="IPR022790">
    <property type="entry name" value="GH26_dom"/>
</dbReference>
<dbReference type="Pfam" id="PF02156">
    <property type="entry name" value="Glyco_hydro_26"/>
    <property type="match status" value="1"/>
</dbReference>
<dbReference type="InterPro" id="IPR000805">
    <property type="entry name" value="Glyco_hydro_26"/>
</dbReference>
<sequence>MARHGVHRLIRPHGPRRKAVLLGVLGGTVVVGIVATTVPLLAADDLSVRAVADTTATTVPQDGNNSVKTTLATCPARCDGNPRGGRAAVVQFAVTSVPATAVNVRATLRVHAWQRFAATVAAHASPLDARAARPAPVRPGAALDTVSKVRPGFNEWDVSGLVTGNGTWTLSLTQAGLETRIYWASTDHRNPDLRPRLVITYDIGVRPTSRPASPPTSAVPSSSPTAAPSTTAPKPTPSASPTRTTPRPTASPSAGSRRCGEVSDKLVPSCGAWWGIYSPAGADDGWDHGAAVAEVEAQVGRRFDIVHRYHDFSNIGSNGAFPDAYEQRQMREGRLMFFAWESRIFSSETVLTWADVYSGRHDATIDAAAGRIRAIGVPVFMGFDHEPEDEPTKGSDADFVRAWRHVHDRFTAAGAHNAVWVWTMMGWSGHYDRYAGLYPGDRYVDWVGYDPYNFHVCNGSTVWKSPATTIGSFYRWLDEHGVGAGKPRMLAEFGTNVNPADPGAKRRWFEEFPAALKAHPKIKAAIYFNSAGMTSRSRTCDMTMNHDPSAVAGFARAGQDSYLRQPTGGSR</sequence>
<evidence type="ECO:0000256" key="4">
    <source>
        <dbReference type="PROSITE-ProRule" id="PRU01100"/>
    </source>
</evidence>
<dbReference type="RefSeq" id="WP_111134033.1">
    <property type="nucleotide sequence ID" value="NZ_POUB01000051.1"/>
</dbReference>
<reference evidence="8 9" key="1">
    <citation type="submission" date="2018-01" db="EMBL/GenBank/DDBJ databases">
        <title>Draft genome sequence of Salinispora sp. 13K206.</title>
        <authorList>
            <person name="Sahin N."/>
            <person name="Saygin H."/>
            <person name="Ay H."/>
        </authorList>
    </citation>
    <scope>NUCLEOTIDE SEQUENCE [LARGE SCALE GENOMIC DNA]</scope>
    <source>
        <strain evidence="8 9">13K206</strain>
    </source>
</reference>
<evidence type="ECO:0000256" key="1">
    <source>
        <dbReference type="ARBA" id="ARBA00007754"/>
    </source>
</evidence>
<keyword evidence="9" id="KW-1185">Reference proteome</keyword>
<evidence type="ECO:0000259" key="7">
    <source>
        <dbReference type="PROSITE" id="PS51764"/>
    </source>
</evidence>
<dbReference type="EMBL" id="POUB01000051">
    <property type="protein sequence ID" value="PZF99953.1"/>
    <property type="molecule type" value="Genomic_DNA"/>
</dbReference>
<feature type="active site" description="Proton donor" evidence="4">
    <location>
        <position position="386"/>
    </location>
</feature>
<proteinExistence type="inferred from homology"/>
<protein>
    <submittedName>
        <fullName evidence="8">Glycoside hydrolase</fullName>
    </submittedName>
</protein>
<keyword evidence="6" id="KW-0812">Transmembrane</keyword>